<evidence type="ECO:0000313" key="6">
    <source>
        <dbReference type="EMBL" id="CAD7225112.1"/>
    </source>
</evidence>
<evidence type="ECO:0000256" key="5">
    <source>
        <dbReference type="ARBA" id="ARBA00093776"/>
    </source>
</evidence>
<evidence type="ECO:0000256" key="3">
    <source>
        <dbReference type="ARBA" id="ARBA00022989"/>
    </source>
</evidence>
<dbReference type="Pfam" id="PF26158">
    <property type="entry name" value="Claudin_TMEM179-179B"/>
    <property type="match status" value="1"/>
</dbReference>
<evidence type="ECO:0000256" key="2">
    <source>
        <dbReference type="ARBA" id="ARBA00022692"/>
    </source>
</evidence>
<dbReference type="PANTHER" id="PTHR31872">
    <property type="entry name" value="TRANSMEMBRANE PROTEIN 179"/>
    <property type="match status" value="1"/>
</dbReference>
<comment type="similarity">
    <text evidence="5">Belongs to the TMEM179 family.</text>
</comment>
<dbReference type="AlphaFoldDB" id="A0A7R8W582"/>
<organism evidence="6">
    <name type="scientific">Cyprideis torosa</name>
    <dbReference type="NCBI Taxonomy" id="163714"/>
    <lineage>
        <taxon>Eukaryota</taxon>
        <taxon>Metazoa</taxon>
        <taxon>Ecdysozoa</taxon>
        <taxon>Arthropoda</taxon>
        <taxon>Crustacea</taxon>
        <taxon>Oligostraca</taxon>
        <taxon>Ostracoda</taxon>
        <taxon>Podocopa</taxon>
        <taxon>Podocopida</taxon>
        <taxon>Cytherocopina</taxon>
        <taxon>Cytheroidea</taxon>
        <taxon>Cytherideidae</taxon>
        <taxon>Cyprideis</taxon>
    </lineage>
</organism>
<reference evidence="6" key="1">
    <citation type="submission" date="2020-11" db="EMBL/GenBank/DDBJ databases">
        <authorList>
            <person name="Tran Van P."/>
        </authorList>
    </citation>
    <scope>NUCLEOTIDE SEQUENCE</scope>
</reference>
<evidence type="ECO:0000256" key="4">
    <source>
        <dbReference type="ARBA" id="ARBA00023136"/>
    </source>
</evidence>
<dbReference type="EMBL" id="OB660503">
    <property type="protein sequence ID" value="CAD7225112.1"/>
    <property type="molecule type" value="Genomic_DNA"/>
</dbReference>
<proteinExistence type="inferred from homology"/>
<evidence type="ECO:0000256" key="1">
    <source>
        <dbReference type="ARBA" id="ARBA00004141"/>
    </source>
</evidence>
<sequence length="222" mass="25307">MARFAQLLVVSQLSGYVVAFILSFLTFIPLILHQKEFRGRCVLFTTGTWSEEDGQLVASWASPLFCDYCIVIGIFLIPFCALGIYRSSKYLYYQRDCIFLFAFLDAITCGVFAVLYLIAALFITIGFQKWCRTITKRFESCQDATVNAIDVKDNIDTSWFYVEVGAAQFGAWATWSVLVGLTVFATLKVWQSHQQENIRLTMAQNRRKLCKGAVEDAFFDFT</sequence>
<keyword evidence="4" id="KW-0472">Membrane</keyword>
<keyword evidence="2" id="KW-0812">Transmembrane</keyword>
<name>A0A7R8W582_9CRUS</name>
<comment type="subcellular location">
    <subcellularLocation>
        <location evidence="1">Membrane</location>
        <topology evidence="1">Multi-pass membrane protein</topology>
    </subcellularLocation>
</comment>
<accession>A0A7R8W582</accession>
<dbReference type="OrthoDB" id="6423876at2759"/>
<gene>
    <name evidence="6" type="ORF">CTOB1V02_LOCUS3059</name>
</gene>
<dbReference type="InterPro" id="IPR059010">
    <property type="entry name" value="TMEM179-179B"/>
</dbReference>
<dbReference type="PANTHER" id="PTHR31872:SF4">
    <property type="entry name" value="TRANSMEMBRANE PROTEIN 179"/>
    <property type="match status" value="1"/>
</dbReference>
<dbReference type="InterPro" id="IPR029673">
    <property type="entry name" value="TMEM179"/>
</dbReference>
<keyword evidence="3" id="KW-1133">Transmembrane helix</keyword>
<protein>
    <submittedName>
        <fullName evidence="6">Uncharacterized protein</fullName>
    </submittedName>
</protein>